<sequence length="284" mass="32475">MMLRRHPLQPVMVLLLPPMTLNLVGRQATTMVEAVRITTTIIAIASRRLVVARKTPIRNCPSRILLRYRTNPIRITPIQQLNLHAPRQVLLLIHSQIRRDERGEMLRQRQQFMHYANPNNDQSLMAGTSSPFRRDVGEDARAAKHMRVGSSRHEHGGQEPKHFQVNDQAAIKKSFLDFVKRIYEDPSEKRNYLENASKGRLQCLVCGRCPKDVQDTHGLVMHAYCSEDASSRVHHLGLHRALCVLMGWNFSKAPDNSKAYQNLPAEVAAINRDQLIISFIRQTS</sequence>
<dbReference type="PANTHER" id="PTHR46619:SF3">
    <property type="entry name" value="RNA RECOGNITION MOTIF XS DOMAIN PROTEIN"/>
    <property type="match status" value="1"/>
</dbReference>
<proteinExistence type="predicted"/>
<evidence type="ECO:0000313" key="4">
    <source>
        <dbReference type="Proteomes" id="UP000467841"/>
    </source>
</evidence>
<keyword evidence="1" id="KW-0732">Signal</keyword>
<feature type="signal peptide" evidence="1">
    <location>
        <begin position="1"/>
        <end position="22"/>
    </location>
</feature>
<dbReference type="EMBL" id="CACVBM020001086">
    <property type="protein sequence ID" value="CAA7029870.1"/>
    <property type="molecule type" value="Genomic_DNA"/>
</dbReference>
<keyword evidence="4" id="KW-1185">Reference proteome</keyword>
<evidence type="ECO:0008006" key="5">
    <source>
        <dbReference type="Google" id="ProtNLM"/>
    </source>
</evidence>
<feature type="chain" id="PRO_5036173299" description="XS domain-containing protein" evidence="1">
    <location>
        <begin position="23"/>
        <end position="284"/>
    </location>
</feature>
<dbReference type="PANTHER" id="PTHR46619">
    <property type="entry name" value="RNA RECOGNITION MOTIF XS DOMAIN PROTEIN-RELATED"/>
    <property type="match status" value="1"/>
</dbReference>
<dbReference type="AlphaFoldDB" id="A0A6D2IRW4"/>
<dbReference type="EMBL" id="CACVBM020001086">
    <property type="protein sequence ID" value="CAA7029862.1"/>
    <property type="molecule type" value="Genomic_DNA"/>
</dbReference>
<dbReference type="Proteomes" id="UP000467841">
    <property type="component" value="Unassembled WGS sequence"/>
</dbReference>
<accession>A0A6D2IRW4</accession>
<organism evidence="3 4">
    <name type="scientific">Microthlaspi erraticum</name>
    <dbReference type="NCBI Taxonomy" id="1685480"/>
    <lineage>
        <taxon>Eukaryota</taxon>
        <taxon>Viridiplantae</taxon>
        <taxon>Streptophyta</taxon>
        <taxon>Embryophyta</taxon>
        <taxon>Tracheophyta</taxon>
        <taxon>Spermatophyta</taxon>
        <taxon>Magnoliopsida</taxon>
        <taxon>eudicotyledons</taxon>
        <taxon>Gunneridae</taxon>
        <taxon>Pentapetalae</taxon>
        <taxon>rosids</taxon>
        <taxon>malvids</taxon>
        <taxon>Brassicales</taxon>
        <taxon>Brassicaceae</taxon>
        <taxon>Coluteocarpeae</taxon>
        <taxon>Microthlaspi</taxon>
    </lineage>
</organism>
<dbReference type="OrthoDB" id="1915348at2759"/>
<protein>
    <recommendedName>
        <fullName evidence="5">XS domain-containing protein</fullName>
    </recommendedName>
</protein>
<evidence type="ECO:0000256" key="1">
    <source>
        <dbReference type="SAM" id="SignalP"/>
    </source>
</evidence>
<evidence type="ECO:0000313" key="2">
    <source>
        <dbReference type="EMBL" id="CAA7029862.1"/>
    </source>
</evidence>
<reference evidence="3 4" key="1">
    <citation type="submission" date="2020-01" db="EMBL/GenBank/DDBJ databases">
        <authorList>
            <person name="Mishra B."/>
        </authorList>
    </citation>
    <scope>NUCLEOTIDE SEQUENCE [LARGE SCALE GENOMIC DNA]</scope>
</reference>
<evidence type="ECO:0000313" key="3">
    <source>
        <dbReference type="EMBL" id="CAA7029870.1"/>
    </source>
</evidence>
<name>A0A6D2IRW4_9BRAS</name>
<gene>
    <name evidence="2" type="ORF">MERR_LOCUS17097</name>
    <name evidence="3" type="ORF">MERR_LOCUS17105</name>
</gene>